<dbReference type="Gene3D" id="2.40.70.10">
    <property type="entry name" value="Acid Proteases"/>
    <property type="match status" value="1"/>
</dbReference>
<sequence length="555" mass="62253">MANNNNNNNHSVKDHAYPNIGDFMPSITRPRVEANNFESSSDSQMVQQAQFGGNPSESPHVHLAHFLEISDMLKINGVSDDAIRLRLFPFSLKDRAREWLHSLPLGSITTWDELSQAFLAQYFPPSKTAKLRNELTSFKPRDDESLYEAWERYKDLQRRCPHHGIPKWMLVQHFYNGVSPAIRSTIDASSGGDLMEKSEDEAFSALDKIAYNNYQWSCERNEIKKPAGMFELDAMNMINAKFDALTRKMDKLSMKVDSSAGGSSNTVEVGAANVNCAADFSALNQDFSSEQVDYVGNYNQRPGGNSFSATYDPAWRNHPNFSWGAQQASSSSNKAFGKLPSQPENSREHCKAITLRSGKILKDGDKKIEEKVEEKKSREGDEQTEAEVRIEAEKENSVEEKGSKEGESKEEEPKYVAPKAYMPPLPFPQRFQKAKLDKQFGKFLEVLKSLHVTIPFTDALAQIPSYAKFLKEILSNKKKLEEFENVALTEESSAILQNKLPPKLKDPGSFSIPCHIGDISIDKALCDLGASVSLMPLSIYEKVKIGEMKPTTISL</sequence>
<feature type="compositionally biased region" description="Polar residues" evidence="1">
    <location>
        <begin position="322"/>
        <end position="334"/>
    </location>
</feature>
<evidence type="ECO:0000256" key="1">
    <source>
        <dbReference type="SAM" id="MobiDB-lite"/>
    </source>
</evidence>
<keyword evidence="4" id="KW-1185">Reference proteome</keyword>
<reference evidence="3" key="1">
    <citation type="journal article" date="2023" name="Plant Biotechnol. J.">
        <title>Chromosome-level wild Hevea brasiliensis genome provides new tools for genomic-assisted breeding and valuable loci to elevate rubber yield.</title>
        <authorList>
            <person name="Cheng H."/>
            <person name="Song X."/>
            <person name="Hu Y."/>
            <person name="Wu T."/>
            <person name="Yang Q."/>
            <person name="An Z."/>
            <person name="Feng S."/>
            <person name="Deng Z."/>
            <person name="Wu W."/>
            <person name="Zeng X."/>
            <person name="Tu M."/>
            <person name="Wang X."/>
            <person name="Huang H."/>
        </authorList>
    </citation>
    <scope>NUCLEOTIDE SEQUENCE</scope>
    <source>
        <strain evidence="3">MT/VB/25A 57/8</strain>
    </source>
</reference>
<evidence type="ECO:0000313" key="4">
    <source>
        <dbReference type="Proteomes" id="UP001174677"/>
    </source>
</evidence>
<dbReference type="PANTHER" id="PTHR33223:SF11">
    <property type="entry name" value="ELEMENT PROTEIN, PUTATIVE-RELATED"/>
    <property type="match status" value="1"/>
</dbReference>
<dbReference type="Pfam" id="PF03732">
    <property type="entry name" value="Retrotrans_gag"/>
    <property type="match status" value="1"/>
</dbReference>
<feature type="region of interest" description="Disordered" evidence="1">
    <location>
        <begin position="322"/>
        <end position="349"/>
    </location>
</feature>
<feature type="domain" description="Retrotransposon gag" evidence="2">
    <location>
        <begin position="86"/>
        <end position="179"/>
    </location>
</feature>
<organism evidence="3 4">
    <name type="scientific">Hevea brasiliensis</name>
    <name type="common">Para rubber tree</name>
    <name type="synonym">Siphonia brasiliensis</name>
    <dbReference type="NCBI Taxonomy" id="3981"/>
    <lineage>
        <taxon>Eukaryota</taxon>
        <taxon>Viridiplantae</taxon>
        <taxon>Streptophyta</taxon>
        <taxon>Embryophyta</taxon>
        <taxon>Tracheophyta</taxon>
        <taxon>Spermatophyta</taxon>
        <taxon>Magnoliopsida</taxon>
        <taxon>eudicotyledons</taxon>
        <taxon>Gunneridae</taxon>
        <taxon>Pentapetalae</taxon>
        <taxon>rosids</taxon>
        <taxon>fabids</taxon>
        <taxon>Malpighiales</taxon>
        <taxon>Euphorbiaceae</taxon>
        <taxon>Crotonoideae</taxon>
        <taxon>Micrandreae</taxon>
        <taxon>Hevea</taxon>
    </lineage>
</organism>
<dbReference type="InterPro" id="IPR005162">
    <property type="entry name" value="Retrotrans_gag_dom"/>
</dbReference>
<dbReference type="Proteomes" id="UP001174677">
    <property type="component" value="Chromosome 9"/>
</dbReference>
<accession>A0ABQ9M3X0</accession>
<protein>
    <recommendedName>
        <fullName evidence="2">Retrotransposon gag domain-containing protein</fullName>
    </recommendedName>
</protein>
<feature type="region of interest" description="Disordered" evidence="1">
    <location>
        <begin position="371"/>
        <end position="414"/>
    </location>
</feature>
<comment type="caution">
    <text evidence="3">The sequence shown here is derived from an EMBL/GenBank/DDBJ whole genome shotgun (WGS) entry which is preliminary data.</text>
</comment>
<dbReference type="EMBL" id="JARPOI010000009">
    <property type="protein sequence ID" value="KAJ9174140.1"/>
    <property type="molecule type" value="Genomic_DNA"/>
</dbReference>
<name>A0ABQ9M3X0_HEVBR</name>
<gene>
    <name evidence="3" type="ORF">P3X46_017200</name>
</gene>
<proteinExistence type="predicted"/>
<evidence type="ECO:0000313" key="3">
    <source>
        <dbReference type="EMBL" id="KAJ9174140.1"/>
    </source>
</evidence>
<dbReference type="InterPro" id="IPR021109">
    <property type="entry name" value="Peptidase_aspartic_dom_sf"/>
</dbReference>
<evidence type="ECO:0000259" key="2">
    <source>
        <dbReference type="Pfam" id="PF03732"/>
    </source>
</evidence>
<dbReference type="PANTHER" id="PTHR33223">
    <property type="entry name" value="CCHC-TYPE DOMAIN-CONTAINING PROTEIN"/>
    <property type="match status" value="1"/>
</dbReference>